<name>A0A3D8GM46_9BACI</name>
<dbReference type="InterPro" id="IPR003717">
    <property type="entry name" value="RecO"/>
</dbReference>
<evidence type="ECO:0000256" key="7">
    <source>
        <dbReference type="HAMAP-Rule" id="MF_00201"/>
    </source>
</evidence>
<reference evidence="9 10" key="1">
    <citation type="submission" date="2018-07" db="EMBL/GenBank/DDBJ databases">
        <title>Bacillus sp. YLB-04 draft genome sequence.</title>
        <authorList>
            <person name="Yu L."/>
            <person name="Tang X."/>
        </authorList>
    </citation>
    <scope>NUCLEOTIDE SEQUENCE [LARGE SCALE GENOMIC DNA]</scope>
    <source>
        <strain evidence="9 10">YLB-04</strain>
    </source>
</reference>
<dbReference type="Gene3D" id="2.40.50.140">
    <property type="entry name" value="Nucleic acid-binding proteins"/>
    <property type="match status" value="1"/>
</dbReference>
<gene>
    <name evidence="7" type="primary">recO</name>
    <name evidence="9" type="ORF">DRW41_18320</name>
</gene>
<accession>A0A3D8GM46</accession>
<keyword evidence="4 7" id="KW-0233">DNA recombination</keyword>
<dbReference type="InterPro" id="IPR012340">
    <property type="entry name" value="NA-bd_OB-fold"/>
</dbReference>
<proteinExistence type="inferred from homology"/>
<sequence length="250" mass="28618">MLQKCEGIIIRTTDYGETNKVVTIYTREWGKIGAMARGAKKPKSRLSAATQLLTYGYFLVQKGSGMGSLQQGEIISSMRSIREDIFLTAYASYIAELTDKAVEDRKPNPYLFELLYQTLNYLNEGYDPEILMFIYEMKMLNVMGLYPILDQCAVCGSTDGHFSFSIREGGLICHRCLEKDPYHFKLSQAGARLLRLFYYFDLSRLGNISVKKETKDELMRIISAYYEEYSGLSLKSKRFLDSMDSLRGMV</sequence>
<organism evidence="9 10">
    <name type="scientific">Neobacillus piezotolerans</name>
    <dbReference type="NCBI Taxonomy" id="2259171"/>
    <lineage>
        <taxon>Bacteria</taxon>
        <taxon>Bacillati</taxon>
        <taxon>Bacillota</taxon>
        <taxon>Bacilli</taxon>
        <taxon>Bacillales</taxon>
        <taxon>Bacillaceae</taxon>
        <taxon>Neobacillus</taxon>
    </lineage>
</organism>
<evidence type="ECO:0000313" key="10">
    <source>
        <dbReference type="Proteomes" id="UP000257144"/>
    </source>
</evidence>
<keyword evidence="5 7" id="KW-0234">DNA repair</keyword>
<evidence type="ECO:0000256" key="5">
    <source>
        <dbReference type="ARBA" id="ARBA00023204"/>
    </source>
</evidence>
<dbReference type="PANTHER" id="PTHR33991">
    <property type="entry name" value="DNA REPAIR PROTEIN RECO"/>
    <property type="match status" value="1"/>
</dbReference>
<dbReference type="NCBIfam" id="TIGR00613">
    <property type="entry name" value="reco"/>
    <property type="match status" value="1"/>
</dbReference>
<comment type="similarity">
    <text evidence="1 7">Belongs to the RecO family.</text>
</comment>
<dbReference type="SUPFAM" id="SSF50249">
    <property type="entry name" value="Nucleic acid-binding proteins"/>
    <property type="match status" value="1"/>
</dbReference>
<dbReference type="SUPFAM" id="SSF57863">
    <property type="entry name" value="ArfGap/RecO-like zinc finger"/>
    <property type="match status" value="1"/>
</dbReference>
<comment type="function">
    <text evidence="7">Involved in DNA repair and RecF pathway recombination.</text>
</comment>
<dbReference type="GO" id="GO:0006302">
    <property type="term" value="P:double-strand break repair"/>
    <property type="evidence" value="ECO:0007669"/>
    <property type="project" value="TreeGrafter"/>
</dbReference>
<dbReference type="InterPro" id="IPR042242">
    <property type="entry name" value="RecO_C"/>
</dbReference>
<keyword evidence="10" id="KW-1185">Reference proteome</keyword>
<dbReference type="PANTHER" id="PTHR33991:SF1">
    <property type="entry name" value="DNA REPAIR PROTEIN RECO"/>
    <property type="match status" value="1"/>
</dbReference>
<dbReference type="EMBL" id="QNQT01000010">
    <property type="protein sequence ID" value="RDU35412.1"/>
    <property type="molecule type" value="Genomic_DNA"/>
</dbReference>
<keyword evidence="3 7" id="KW-0227">DNA damage</keyword>
<dbReference type="RefSeq" id="WP_115453476.1">
    <property type="nucleotide sequence ID" value="NZ_QNQT01000010.1"/>
</dbReference>
<dbReference type="GO" id="GO:0006310">
    <property type="term" value="P:DNA recombination"/>
    <property type="evidence" value="ECO:0007669"/>
    <property type="project" value="UniProtKB-UniRule"/>
</dbReference>
<dbReference type="AlphaFoldDB" id="A0A3D8GM46"/>
<evidence type="ECO:0000256" key="3">
    <source>
        <dbReference type="ARBA" id="ARBA00022763"/>
    </source>
</evidence>
<dbReference type="InterPro" id="IPR037278">
    <property type="entry name" value="ARFGAP/RecO"/>
</dbReference>
<evidence type="ECO:0000313" key="9">
    <source>
        <dbReference type="EMBL" id="RDU35412.1"/>
    </source>
</evidence>
<evidence type="ECO:0000256" key="4">
    <source>
        <dbReference type="ARBA" id="ARBA00023172"/>
    </source>
</evidence>
<dbReference type="Pfam" id="PF11967">
    <property type="entry name" value="RecO_N"/>
    <property type="match status" value="1"/>
</dbReference>
<protein>
    <recommendedName>
        <fullName evidence="2 7">DNA repair protein RecO</fullName>
    </recommendedName>
    <alternativeName>
        <fullName evidence="6 7">Recombination protein O</fullName>
    </alternativeName>
</protein>
<dbReference type="InterPro" id="IPR022572">
    <property type="entry name" value="DNA_rep/recomb_RecO_N"/>
</dbReference>
<evidence type="ECO:0000259" key="8">
    <source>
        <dbReference type="Pfam" id="PF11967"/>
    </source>
</evidence>
<dbReference type="GO" id="GO:0043590">
    <property type="term" value="C:bacterial nucleoid"/>
    <property type="evidence" value="ECO:0007669"/>
    <property type="project" value="TreeGrafter"/>
</dbReference>
<comment type="caution">
    <text evidence="9">The sequence shown here is derived from an EMBL/GenBank/DDBJ whole genome shotgun (WGS) entry which is preliminary data.</text>
</comment>
<dbReference type="Proteomes" id="UP000257144">
    <property type="component" value="Unassembled WGS sequence"/>
</dbReference>
<feature type="domain" description="DNA replication/recombination mediator RecO N-terminal" evidence="8">
    <location>
        <begin position="1"/>
        <end position="77"/>
    </location>
</feature>
<dbReference type="OrthoDB" id="9797083at2"/>
<evidence type="ECO:0000256" key="1">
    <source>
        <dbReference type="ARBA" id="ARBA00007452"/>
    </source>
</evidence>
<evidence type="ECO:0000256" key="6">
    <source>
        <dbReference type="ARBA" id="ARBA00033409"/>
    </source>
</evidence>
<dbReference type="Gene3D" id="1.20.1440.120">
    <property type="entry name" value="Recombination protein O, C-terminal domain"/>
    <property type="match status" value="1"/>
</dbReference>
<evidence type="ECO:0000256" key="2">
    <source>
        <dbReference type="ARBA" id="ARBA00021310"/>
    </source>
</evidence>
<dbReference type="HAMAP" id="MF_00201">
    <property type="entry name" value="RecO"/>
    <property type="match status" value="1"/>
</dbReference>
<dbReference type="Pfam" id="PF02565">
    <property type="entry name" value="RecO_C"/>
    <property type="match status" value="1"/>
</dbReference>